<evidence type="ECO:0000313" key="3">
    <source>
        <dbReference type="Proteomes" id="UP000276215"/>
    </source>
</evidence>
<dbReference type="Pfam" id="PF13358">
    <property type="entry name" value="DDE_3"/>
    <property type="match status" value="1"/>
</dbReference>
<dbReference type="GO" id="GO:0003676">
    <property type="term" value="F:nucleic acid binding"/>
    <property type="evidence" value="ECO:0007669"/>
    <property type="project" value="InterPro"/>
</dbReference>
<dbReference type="Proteomes" id="UP000276215">
    <property type="component" value="Unassembled WGS sequence"/>
</dbReference>
<accession>A0A3N4J9L0</accession>
<evidence type="ECO:0000313" key="2">
    <source>
        <dbReference type="EMBL" id="RPA93321.1"/>
    </source>
</evidence>
<evidence type="ECO:0000259" key="1">
    <source>
        <dbReference type="Pfam" id="PF13358"/>
    </source>
</evidence>
<sequence length="103" mass="11724">MAWGAFCGTTKSDLVFIPGKAKVDAVTYVETVIEPYLVPFWHKCCKEYGWMKVIEDGAPRHKGKSIIYRNLNEMDTIAWPAQSPDLNLIEALWMDIETELGET</sequence>
<dbReference type="InterPro" id="IPR038717">
    <property type="entry name" value="Tc1-like_DDE_dom"/>
</dbReference>
<feature type="domain" description="Tc1-like transposase DDE" evidence="1">
    <location>
        <begin position="26"/>
        <end position="100"/>
    </location>
</feature>
<name>A0A3N4J9L0_9PEZI</name>
<dbReference type="Gene3D" id="3.30.420.10">
    <property type="entry name" value="Ribonuclease H-like superfamily/Ribonuclease H"/>
    <property type="match status" value="1"/>
</dbReference>
<keyword evidence="3" id="KW-1185">Reference proteome</keyword>
<dbReference type="EMBL" id="ML120455">
    <property type="protein sequence ID" value="RPA93321.1"/>
    <property type="molecule type" value="Genomic_DNA"/>
</dbReference>
<proteinExistence type="predicted"/>
<dbReference type="STRING" id="1336337.A0A3N4J9L0"/>
<dbReference type="InterPro" id="IPR036397">
    <property type="entry name" value="RNaseH_sf"/>
</dbReference>
<gene>
    <name evidence="2" type="ORF">L873DRAFT_1793740</name>
</gene>
<dbReference type="AlphaFoldDB" id="A0A3N4J9L0"/>
<organism evidence="2 3">
    <name type="scientific">Choiromyces venosus 120613-1</name>
    <dbReference type="NCBI Taxonomy" id="1336337"/>
    <lineage>
        <taxon>Eukaryota</taxon>
        <taxon>Fungi</taxon>
        <taxon>Dikarya</taxon>
        <taxon>Ascomycota</taxon>
        <taxon>Pezizomycotina</taxon>
        <taxon>Pezizomycetes</taxon>
        <taxon>Pezizales</taxon>
        <taxon>Tuberaceae</taxon>
        <taxon>Choiromyces</taxon>
    </lineage>
</organism>
<dbReference type="OrthoDB" id="5410741at2759"/>
<reference evidence="2 3" key="1">
    <citation type="journal article" date="2018" name="Nat. Ecol. Evol.">
        <title>Pezizomycetes genomes reveal the molecular basis of ectomycorrhizal truffle lifestyle.</title>
        <authorList>
            <person name="Murat C."/>
            <person name="Payen T."/>
            <person name="Noel B."/>
            <person name="Kuo A."/>
            <person name="Morin E."/>
            <person name="Chen J."/>
            <person name="Kohler A."/>
            <person name="Krizsan K."/>
            <person name="Balestrini R."/>
            <person name="Da Silva C."/>
            <person name="Montanini B."/>
            <person name="Hainaut M."/>
            <person name="Levati E."/>
            <person name="Barry K.W."/>
            <person name="Belfiori B."/>
            <person name="Cichocki N."/>
            <person name="Clum A."/>
            <person name="Dockter R.B."/>
            <person name="Fauchery L."/>
            <person name="Guy J."/>
            <person name="Iotti M."/>
            <person name="Le Tacon F."/>
            <person name="Lindquist E.A."/>
            <person name="Lipzen A."/>
            <person name="Malagnac F."/>
            <person name="Mello A."/>
            <person name="Molinier V."/>
            <person name="Miyauchi S."/>
            <person name="Poulain J."/>
            <person name="Riccioni C."/>
            <person name="Rubini A."/>
            <person name="Sitrit Y."/>
            <person name="Splivallo R."/>
            <person name="Traeger S."/>
            <person name="Wang M."/>
            <person name="Zifcakova L."/>
            <person name="Wipf D."/>
            <person name="Zambonelli A."/>
            <person name="Paolocci F."/>
            <person name="Nowrousian M."/>
            <person name="Ottonello S."/>
            <person name="Baldrian P."/>
            <person name="Spatafora J.W."/>
            <person name="Henrissat B."/>
            <person name="Nagy L.G."/>
            <person name="Aury J.M."/>
            <person name="Wincker P."/>
            <person name="Grigoriev I.V."/>
            <person name="Bonfante P."/>
            <person name="Martin F.M."/>
        </authorList>
    </citation>
    <scope>NUCLEOTIDE SEQUENCE [LARGE SCALE GENOMIC DNA]</scope>
    <source>
        <strain evidence="2 3">120613-1</strain>
    </source>
</reference>
<protein>
    <recommendedName>
        <fullName evidence="1">Tc1-like transposase DDE domain-containing protein</fullName>
    </recommendedName>
</protein>